<evidence type="ECO:0000313" key="2">
    <source>
        <dbReference type="EMBL" id="QUE50892.1"/>
    </source>
</evidence>
<feature type="domain" description="M23ase beta-sheet core" evidence="1">
    <location>
        <begin position="80"/>
        <end position="169"/>
    </location>
</feature>
<protein>
    <submittedName>
        <fullName evidence="2">M23 family metallopeptidase</fullName>
    </submittedName>
</protein>
<organism evidence="2 3">
    <name type="scientific">Luteolibacter ambystomatis</name>
    <dbReference type="NCBI Taxonomy" id="2824561"/>
    <lineage>
        <taxon>Bacteria</taxon>
        <taxon>Pseudomonadati</taxon>
        <taxon>Verrucomicrobiota</taxon>
        <taxon>Verrucomicrobiia</taxon>
        <taxon>Verrucomicrobiales</taxon>
        <taxon>Verrucomicrobiaceae</taxon>
        <taxon>Luteolibacter</taxon>
    </lineage>
</organism>
<dbReference type="InterPro" id="IPR050570">
    <property type="entry name" value="Cell_wall_metabolism_enzyme"/>
</dbReference>
<gene>
    <name evidence="2" type="ORF">KBB96_18780</name>
</gene>
<name>A0A975G7R6_9BACT</name>
<dbReference type="InterPro" id="IPR011055">
    <property type="entry name" value="Dup_hybrid_motif"/>
</dbReference>
<dbReference type="Pfam" id="PF01551">
    <property type="entry name" value="Peptidase_M23"/>
    <property type="match status" value="1"/>
</dbReference>
<sequence>MILRGTRTGLRLAFMLALAVLMLSGVVRAQSTVRMPLADGFDFPVGKPNGAGYYIARGVRLTSPIHFGEDWNGRNGGDTDLGDPVYSCGDGVVTWAYNVHQGWGNVVLIRHAYRDPANGQVKYCDSLYGHLNEIMVKVGQTVKRGTQIGTIGSNFGMYPAHLHFEIRHNIAIGMQRESVNRDWVNWAVPTDFINKYRRLNREWGQVSVPTGTYTEYQGFKGL</sequence>
<dbReference type="InterPro" id="IPR016047">
    <property type="entry name" value="M23ase_b-sheet_dom"/>
</dbReference>
<dbReference type="AlphaFoldDB" id="A0A975G7R6"/>
<reference evidence="2" key="1">
    <citation type="submission" date="2021-04" db="EMBL/GenBank/DDBJ databases">
        <title>Luteolibacter sp. 32A isolated from the skin of an Anderson's salamander (Ambystoma andersonii).</title>
        <authorList>
            <person name="Spergser J."/>
            <person name="Busse H.-J."/>
        </authorList>
    </citation>
    <scope>NUCLEOTIDE SEQUENCE</scope>
    <source>
        <strain evidence="2">32A</strain>
    </source>
</reference>
<dbReference type="CDD" id="cd12797">
    <property type="entry name" value="M23_peptidase"/>
    <property type="match status" value="1"/>
</dbReference>
<evidence type="ECO:0000313" key="3">
    <source>
        <dbReference type="Proteomes" id="UP000676169"/>
    </source>
</evidence>
<dbReference type="SUPFAM" id="SSF51261">
    <property type="entry name" value="Duplicated hybrid motif"/>
    <property type="match status" value="1"/>
</dbReference>
<keyword evidence="3" id="KW-1185">Reference proteome</keyword>
<dbReference type="Gene3D" id="2.70.70.10">
    <property type="entry name" value="Glucose Permease (Domain IIA)"/>
    <property type="match status" value="1"/>
</dbReference>
<dbReference type="Proteomes" id="UP000676169">
    <property type="component" value="Chromosome"/>
</dbReference>
<accession>A0A975G7R6</accession>
<dbReference type="EMBL" id="CP073100">
    <property type="protein sequence ID" value="QUE50892.1"/>
    <property type="molecule type" value="Genomic_DNA"/>
</dbReference>
<proteinExistence type="predicted"/>
<dbReference type="PANTHER" id="PTHR21666">
    <property type="entry name" value="PEPTIDASE-RELATED"/>
    <property type="match status" value="1"/>
</dbReference>
<evidence type="ECO:0000259" key="1">
    <source>
        <dbReference type="Pfam" id="PF01551"/>
    </source>
</evidence>
<dbReference type="RefSeq" id="WP_211631031.1">
    <property type="nucleotide sequence ID" value="NZ_CP073100.1"/>
</dbReference>
<dbReference type="PANTHER" id="PTHR21666:SF270">
    <property type="entry name" value="MUREIN HYDROLASE ACTIVATOR ENVC"/>
    <property type="match status" value="1"/>
</dbReference>
<dbReference type="KEGG" id="lamb:KBB96_18780"/>
<dbReference type="GO" id="GO:0004222">
    <property type="term" value="F:metalloendopeptidase activity"/>
    <property type="evidence" value="ECO:0007669"/>
    <property type="project" value="TreeGrafter"/>
</dbReference>